<comment type="caution">
    <text evidence="2">The sequence shown here is derived from an EMBL/GenBank/DDBJ whole genome shotgun (WGS) entry which is preliminary data.</text>
</comment>
<protein>
    <recommendedName>
        <fullName evidence="4">DUF1453 domain-containing protein</fullName>
    </recommendedName>
</protein>
<accession>A0ABX0GWG9</accession>
<sequence>MLALELAVALPLLALSLRRQTRRTRFSRAGRFRSALCYAGAGLVIGGFRPPEGEVATALLLPGLAASVVVGVARGLLTEVEVDADGQAWARGTRVTAGLFLGLIGFKVALGTAAYALDRSGSSGLGETLAVVAVLLALQAQVVHLRVRRAAERRLAALRGGPPRWCPQAGPELATAPGSVS</sequence>
<dbReference type="EMBL" id="JAANNP010000003">
    <property type="protein sequence ID" value="NHC13979.1"/>
    <property type="molecule type" value="Genomic_DNA"/>
</dbReference>
<evidence type="ECO:0000256" key="1">
    <source>
        <dbReference type="SAM" id="Phobius"/>
    </source>
</evidence>
<keyword evidence="3" id="KW-1185">Reference proteome</keyword>
<evidence type="ECO:0000313" key="2">
    <source>
        <dbReference type="EMBL" id="NHC13979.1"/>
    </source>
</evidence>
<feature type="transmembrane region" description="Helical" evidence="1">
    <location>
        <begin position="55"/>
        <end position="77"/>
    </location>
</feature>
<dbReference type="Proteomes" id="UP000800981">
    <property type="component" value="Unassembled WGS sequence"/>
</dbReference>
<evidence type="ECO:0000313" key="3">
    <source>
        <dbReference type="Proteomes" id="UP000800981"/>
    </source>
</evidence>
<name>A0ABX0GWG9_9ACTN</name>
<keyword evidence="1" id="KW-1133">Transmembrane helix</keyword>
<reference evidence="2 3" key="1">
    <citation type="submission" date="2020-03" db="EMBL/GenBank/DDBJ databases">
        <title>Two novel Motilibacter sp.</title>
        <authorList>
            <person name="Liu S."/>
        </authorList>
    </citation>
    <scope>NUCLEOTIDE SEQUENCE [LARGE SCALE GENOMIC DNA]</scope>
    <source>
        <strain evidence="2 3">E257</strain>
    </source>
</reference>
<proteinExistence type="predicted"/>
<dbReference type="RefSeq" id="WP_166281012.1">
    <property type="nucleotide sequence ID" value="NZ_JAANNP010000003.1"/>
</dbReference>
<organism evidence="2 3">
    <name type="scientific">Motilibacter deserti</name>
    <dbReference type="NCBI Taxonomy" id="2714956"/>
    <lineage>
        <taxon>Bacteria</taxon>
        <taxon>Bacillati</taxon>
        <taxon>Actinomycetota</taxon>
        <taxon>Actinomycetes</taxon>
        <taxon>Motilibacterales</taxon>
        <taxon>Motilibacteraceae</taxon>
        <taxon>Motilibacter</taxon>
    </lineage>
</organism>
<feature type="transmembrane region" description="Helical" evidence="1">
    <location>
        <begin position="129"/>
        <end position="147"/>
    </location>
</feature>
<keyword evidence="1" id="KW-0812">Transmembrane</keyword>
<feature type="transmembrane region" description="Helical" evidence="1">
    <location>
        <begin position="98"/>
        <end position="117"/>
    </location>
</feature>
<gene>
    <name evidence="2" type="ORF">G9H71_09320</name>
</gene>
<evidence type="ECO:0008006" key="4">
    <source>
        <dbReference type="Google" id="ProtNLM"/>
    </source>
</evidence>
<keyword evidence="1" id="KW-0472">Membrane</keyword>